<protein>
    <submittedName>
        <fullName evidence="1">Uncharacterized protein</fullName>
    </submittedName>
</protein>
<dbReference type="Proteomes" id="UP000537718">
    <property type="component" value="Unassembled WGS sequence"/>
</dbReference>
<reference evidence="1 2" key="1">
    <citation type="submission" date="2020-08" db="EMBL/GenBank/DDBJ databases">
        <title>Genomic Encyclopedia of Type Strains, Phase IV (KMG-V): Genome sequencing to study the core and pangenomes of soil and plant-associated prokaryotes.</title>
        <authorList>
            <person name="Whitman W."/>
        </authorList>
    </citation>
    <scope>NUCLEOTIDE SEQUENCE [LARGE SCALE GENOMIC DNA]</scope>
    <source>
        <strain evidence="1 2">MP7CTX6</strain>
    </source>
</reference>
<organism evidence="1 2">
    <name type="scientific">Pedobacter cryoconitis</name>
    <dbReference type="NCBI Taxonomy" id="188932"/>
    <lineage>
        <taxon>Bacteria</taxon>
        <taxon>Pseudomonadati</taxon>
        <taxon>Bacteroidota</taxon>
        <taxon>Sphingobacteriia</taxon>
        <taxon>Sphingobacteriales</taxon>
        <taxon>Sphingobacteriaceae</taxon>
        <taxon>Pedobacter</taxon>
    </lineage>
</organism>
<dbReference type="EMBL" id="JACHCF010000002">
    <property type="protein sequence ID" value="MBB5619964.1"/>
    <property type="molecule type" value="Genomic_DNA"/>
</dbReference>
<evidence type="ECO:0000313" key="1">
    <source>
        <dbReference type="EMBL" id="MBB5619964.1"/>
    </source>
</evidence>
<sequence length="40" mass="4539">MEKHLFIMGSLTGKFLKGILGDFIFKAAVWSTGCFHKFMT</sequence>
<evidence type="ECO:0000313" key="2">
    <source>
        <dbReference type="Proteomes" id="UP000537718"/>
    </source>
</evidence>
<proteinExistence type="predicted"/>
<comment type="caution">
    <text evidence="1">The sequence shown here is derived from an EMBL/GenBank/DDBJ whole genome shotgun (WGS) entry which is preliminary data.</text>
</comment>
<dbReference type="AlphaFoldDB" id="A0A7W8YQI7"/>
<accession>A0A7W8YQI7</accession>
<name>A0A7W8YQI7_9SPHI</name>
<gene>
    <name evidence="1" type="ORF">HDE69_001002</name>
</gene>